<comment type="similarity">
    <text evidence="1">Belongs to the CdaR family.</text>
</comment>
<organism evidence="3 4">
    <name type="scientific">Paenibacillus shunpengii</name>
    <dbReference type="NCBI Taxonomy" id="2054424"/>
    <lineage>
        <taxon>Bacteria</taxon>
        <taxon>Bacillati</taxon>
        <taxon>Bacillota</taxon>
        <taxon>Bacilli</taxon>
        <taxon>Bacillales</taxon>
        <taxon>Paenibacillaceae</taxon>
        <taxon>Paenibacillus</taxon>
    </lineage>
</organism>
<evidence type="ECO:0000313" key="3">
    <source>
        <dbReference type="EMBL" id="MFD2699065.1"/>
    </source>
</evidence>
<dbReference type="SUPFAM" id="SSF55781">
    <property type="entry name" value="GAF domain-like"/>
    <property type="match status" value="1"/>
</dbReference>
<dbReference type="SMART" id="SM00065">
    <property type="entry name" value="GAF"/>
    <property type="match status" value="1"/>
</dbReference>
<evidence type="ECO:0000259" key="2">
    <source>
        <dbReference type="SMART" id="SM00065"/>
    </source>
</evidence>
<gene>
    <name evidence="3" type="ORF">ACFSVM_01160</name>
</gene>
<evidence type="ECO:0000256" key="1">
    <source>
        <dbReference type="ARBA" id="ARBA00006754"/>
    </source>
</evidence>
<dbReference type="PANTHER" id="PTHR33744">
    <property type="entry name" value="CARBOHYDRATE DIACID REGULATOR"/>
    <property type="match status" value="1"/>
</dbReference>
<dbReference type="InterPro" id="IPR025736">
    <property type="entry name" value="PucR_C-HTH_dom"/>
</dbReference>
<dbReference type="EMBL" id="JBHUMJ010000002">
    <property type="protein sequence ID" value="MFD2699065.1"/>
    <property type="molecule type" value="Genomic_DNA"/>
</dbReference>
<dbReference type="PANTHER" id="PTHR33744:SF1">
    <property type="entry name" value="DNA-BINDING TRANSCRIPTIONAL ACTIVATOR ADER"/>
    <property type="match status" value="1"/>
</dbReference>
<accession>A0ABW5SK95</accession>
<dbReference type="InterPro" id="IPR041522">
    <property type="entry name" value="CdaR_GGDEF"/>
</dbReference>
<sequence>MLHEILHERLGNWDYEIWMSENWSDWRLITSIGDRKTAAPEFRCNSPLHHPEYRLEEENITLAFLPYNNNVCISVRLFSKCDFSAEELVEISSLLYPYYAEAVAAKHERALNEVMNSIRDVTQLLDLNELLSRILVSALSVIPYECIGVLWQYDPEIDALTVKARAGGLGEGMLQMKLKPGEGIIGHTFSRGTPKLYSNMLMLEDDFGNMTLENRRHLNTAYDFEDICGIISVPIKVEGQTECVLIVYQRGNVPLFTDSDVRLLQSFADQVSIALTNARLYDNLSRQNETLVRRDEIHSSLMRLSLQNKGAVSIVSELTRIIGIPLTFVDFIDNEWFPKRGKTISKWSIESLRERYRSLNPSDYLTFVAGAEGEMNQYLYPIASANQCLGYLIIRMNERLSPLQLVALEQGSSVLALELMRKQSLAEFYFKRTQQFFNDLRLSKDSEEYWVKSAEIGITPNTQIIVALLEFTDMVSPVMLSTLSLQLVSYLREKLPSGNLPIAFGSERRITVMLVPSEAHRPGEIEEKFIASLPKWESKNNTKLFGGLGSMRLGLDAINTSYQEADKALAYQKARGVQETIRYMDIGVNRLFIRQPAEDLNAFIAEVFEPLRTAKGQAGGLEETLITYMACGGSAAQAASELHIHINTLYQRIHKIEEILGMSFNNQEHLLHLQLACYLRQSTRS</sequence>
<protein>
    <submittedName>
        <fullName evidence="3">Helix-turn-helix domain-containing protein</fullName>
    </submittedName>
</protein>
<dbReference type="Pfam" id="PF13185">
    <property type="entry name" value="GAF_2"/>
    <property type="match status" value="1"/>
</dbReference>
<dbReference type="InterPro" id="IPR029016">
    <property type="entry name" value="GAF-like_dom_sf"/>
</dbReference>
<dbReference type="Proteomes" id="UP001597540">
    <property type="component" value="Unassembled WGS sequence"/>
</dbReference>
<dbReference type="InterPro" id="IPR042070">
    <property type="entry name" value="PucR_C-HTH_sf"/>
</dbReference>
<keyword evidence="4" id="KW-1185">Reference proteome</keyword>
<dbReference type="Pfam" id="PF13556">
    <property type="entry name" value="HTH_30"/>
    <property type="match status" value="1"/>
</dbReference>
<reference evidence="4" key="1">
    <citation type="journal article" date="2019" name="Int. J. Syst. Evol. Microbiol.">
        <title>The Global Catalogue of Microorganisms (GCM) 10K type strain sequencing project: providing services to taxonomists for standard genome sequencing and annotation.</title>
        <authorList>
            <consortium name="The Broad Institute Genomics Platform"/>
            <consortium name="The Broad Institute Genome Sequencing Center for Infectious Disease"/>
            <person name="Wu L."/>
            <person name="Ma J."/>
        </authorList>
    </citation>
    <scope>NUCLEOTIDE SEQUENCE [LARGE SCALE GENOMIC DNA]</scope>
    <source>
        <strain evidence="4">KCTC 33849</strain>
    </source>
</reference>
<name>A0ABW5SK95_9BACL</name>
<dbReference type="Pfam" id="PF17853">
    <property type="entry name" value="GGDEF_2"/>
    <property type="match status" value="1"/>
</dbReference>
<dbReference type="InterPro" id="IPR003018">
    <property type="entry name" value="GAF"/>
</dbReference>
<feature type="domain" description="GAF" evidence="2">
    <location>
        <begin position="126"/>
        <end position="285"/>
    </location>
</feature>
<dbReference type="InterPro" id="IPR051448">
    <property type="entry name" value="CdaR-like_regulators"/>
</dbReference>
<dbReference type="Gene3D" id="3.30.450.40">
    <property type="match status" value="1"/>
</dbReference>
<dbReference type="Gene3D" id="1.10.10.2840">
    <property type="entry name" value="PucR C-terminal helix-turn-helix domain"/>
    <property type="match status" value="1"/>
</dbReference>
<dbReference type="RefSeq" id="WP_379262826.1">
    <property type="nucleotide sequence ID" value="NZ_JBHUMJ010000002.1"/>
</dbReference>
<comment type="caution">
    <text evidence="3">The sequence shown here is derived from an EMBL/GenBank/DDBJ whole genome shotgun (WGS) entry which is preliminary data.</text>
</comment>
<evidence type="ECO:0000313" key="4">
    <source>
        <dbReference type="Proteomes" id="UP001597540"/>
    </source>
</evidence>
<proteinExistence type="inferred from homology"/>